<organism evidence="2 3">
    <name type="scientific">Clavelina lepadiformis</name>
    <name type="common">Light-bulb sea squirt</name>
    <name type="synonym">Ascidia lepadiformis</name>
    <dbReference type="NCBI Taxonomy" id="159417"/>
    <lineage>
        <taxon>Eukaryota</taxon>
        <taxon>Metazoa</taxon>
        <taxon>Chordata</taxon>
        <taxon>Tunicata</taxon>
        <taxon>Ascidiacea</taxon>
        <taxon>Aplousobranchia</taxon>
        <taxon>Clavelinidae</taxon>
        <taxon>Clavelina</taxon>
    </lineage>
</organism>
<comment type="caution">
    <text evidence="2">The sequence shown here is derived from an EMBL/GenBank/DDBJ whole genome shotgun (WGS) entry which is preliminary data.</text>
</comment>
<evidence type="ECO:0000313" key="2">
    <source>
        <dbReference type="EMBL" id="CAK8677460.1"/>
    </source>
</evidence>
<feature type="region of interest" description="Disordered" evidence="1">
    <location>
        <begin position="101"/>
        <end position="125"/>
    </location>
</feature>
<reference evidence="2 3" key="1">
    <citation type="submission" date="2024-02" db="EMBL/GenBank/DDBJ databases">
        <authorList>
            <person name="Daric V."/>
            <person name="Darras S."/>
        </authorList>
    </citation>
    <scope>NUCLEOTIDE SEQUENCE [LARGE SCALE GENOMIC DNA]</scope>
</reference>
<keyword evidence="3" id="KW-1185">Reference proteome</keyword>
<feature type="compositionally biased region" description="Pro residues" evidence="1">
    <location>
        <begin position="102"/>
        <end position="113"/>
    </location>
</feature>
<protein>
    <submittedName>
        <fullName evidence="2">Uncharacterized protein</fullName>
    </submittedName>
</protein>
<proteinExistence type="predicted"/>
<sequence length="125" mass="13939">MMTCLAGTSLSMYQRQMPKKIQSCTEQQRHQIYSKIIIDAIVLNNPGLDTNAQYYYHIRPQETRLRPGMGFLLCDGNLYVPEGPSGQLWSEANGKLPMQMVLPPPPQPPPPMTAPHVGFPSGSNQ</sequence>
<dbReference type="EMBL" id="CAWYQH010000046">
    <property type="protein sequence ID" value="CAK8677460.1"/>
    <property type="molecule type" value="Genomic_DNA"/>
</dbReference>
<gene>
    <name evidence="2" type="ORF">CVLEPA_LOCUS6840</name>
</gene>
<dbReference type="Proteomes" id="UP001642483">
    <property type="component" value="Unassembled WGS sequence"/>
</dbReference>
<accession>A0ABP0FG91</accession>
<evidence type="ECO:0000313" key="3">
    <source>
        <dbReference type="Proteomes" id="UP001642483"/>
    </source>
</evidence>
<evidence type="ECO:0000256" key="1">
    <source>
        <dbReference type="SAM" id="MobiDB-lite"/>
    </source>
</evidence>
<name>A0ABP0FG91_CLALP</name>